<dbReference type="GO" id="GO:0043165">
    <property type="term" value="P:Gram-negative-bacterium-type cell outer membrane assembly"/>
    <property type="evidence" value="ECO:0007669"/>
    <property type="project" value="InterPro"/>
</dbReference>
<proteinExistence type="predicted"/>
<reference evidence="1 2" key="1">
    <citation type="submission" date="2019-05" db="EMBL/GenBank/DDBJ databases">
        <title>Arcobacter sp. nov., isolated from sea sediment.</title>
        <authorList>
            <person name="Kim W."/>
        </authorList>
    </citation>
    <scope>NUCLEOTIDE SEQUENCE [LARGE SCALE GENOMIC DNA]</scope>
    <source>
        <strain evidence="1 2">CAU 1517</strain>
    </source>
</reference>
<dbReference type="EMBL" id="VANU01000001">
    <property type="protein sequence ID" value="TLP41105.1"/>
    <property type="molecule type" value="Genomic_DNA"/>
</dbReference>
<dbReference type="AlphaFoldDB" id="A0A5R8Y4U7"/>
<accession>A0A5R8Y4U7</accession>
<dbReference type="OrthoDB" id="5347351at2"/>
<protein>
    <recommendedName>
        <fullName evidence="3">Lipooligosaccharide transport system, OM translocon component LptE</fullName>
    </recommendedName>
</protein>
<dbReference type="Proteomes" id="UP000308901">
    <property type="component" value="Unassembled WGS sequence"/>
</dbReference>
<evidence type="ECO:0000313" key="1">
    <source>
        <dbReference type="EMBL" id="TLP41105.1"/>
    </source>
</evidence>
<sequence>MKLSQLLVSFFLVLFLTACGYKPSTTYVKKELGEKIFVNLIIDLRDPRNTVLIKDAMNELLVHRLDSKLVYDRKLADTIMDLKLSAVSLQVLQDDDSGYNKLYKAVVKIAVDYDNGLNKKSFSVSGDYDFSIDSGTTITDTRRFEAIKSAASEALEDVISTIAVQSFKK</sequence>
<dbReference type="RefSeq" id="WP_138151507.1">
    <property type="nucleotide sequence ID" value="NZ_VANU01000001.1"/>
</dbReference>
<dbReference type="GO" id="GO:0019867">
    <property type="term" value="C:outer membrane"/>
    <property type="evidence" value="ECO:0007669"/>
    <property type="project" value="InterPro"/>
</dbReference>
<keyword evidence="2" id="KW-1185">Reference proteome</keyword>
<evidence type="ECO:0000313" key="2">
    <source>
        <dbReference type="Proteomes" id="UP000308901"/>
    </source>
</evidence>
<organism evidence="1 2">
    <name type="scientific">Arcobacter arenosus</name>
    <dbReference type="NCBI Taxonomy" id="2576037"/>
    <lineage>
        <taxon>Bacteria</taxon>
        <taxon>Pseudomonadati</taxon>
        <taxon>Campylobacterota</taxon>
        <taxon>Epsilonproteobacteria</taxon>
        <taxon>Campylobacterales</taxon>
        <taxon>Arcobacteraceae</taxon>
        <taxon>Arcobacter</taxon>
    </lineage>
</organism>
<name>A0A5R8Y4U7_9BACT</name>
<comment type="caution">
    <text evidence="1">The sequence shown here is derived from an EMBL/GenBank/DDBJ whole genome shotgun (WGS) entry which is preliminary data.</text>
</comment>
<dbReference type="PROSITE" id="PS51257">
    <property type="entry name" value="PROKAR_LIPOPROTEIN"/>
    <property type="match status" value="1"/>
</dbReference>
<evidence type="ECO:0008006" key="3">
    <source>
        <dbReference type="Google" id="ProtNLM"/>
    </source>
</evidence>
<gene>
    <name evidence="1" type="ORF">FDK22_03530</name>
</gene>